<keyword evidence="6" id="KW-1133">Transmembrane helix</keyword>
<accession>A0A2D0S194</accession>
<keyword evidence="2" id="KW-0297">G-protein coupled receptor</keyword>
<dbReference type="PANTHER" id="PTHR24232">
    <property type="entry name" value="G-PROTEIN COUPLED RECEPTOR"/>
    <property type="match status" value="1"/>
</dbReference>
<dbReference type="SUPFAM" id="SSF81321">
    <property type="entry name" value="Family A G protein-coupled receptor-like"/>
    <property type="match status" value="1"/>
</dbReference>
<keyword evidence="6" id="KW-0472">Membrane</keyword>
<evidence type="ECO:0000256" key="6">
    <source>
        <dbReference type="SAM" id="Phobius"/>
    </source>
</evidence>
<evidence type="ECO:0000313" key="7">
    <source>
        <dbReference type="Proteomes" id="UP000221080"/>
    </source>
</evidence>
<feature type="transmembrane region" description="Helical" evidence="6">
    <location>
        <begin position="104"/>
        <end position="124"/>
    </location>
</feature>
<keyword evidence="4" id="KW-0325">Glycoprotein</keyword>
<sequence length="268" mass="29040">MNTSLTNVSQAEMGIATVSIVIASQVLNLCLGLPLQCYAMHLLLSKPSGGGGVDVNVIFAVNLTFVEILYCLVAPLYCPCIISLTLCVGALLGFWLGTCMSGRYVFQCLLCLEQYLAVIHPMIFLKFKPMRYRVGVASAAWLFVLGIGTASSCMFPAVPYSAFGAVYFIVFFLDSFCCLSVLNALVRPGPSEKDNGEMSAAKKKAFKIISMNLTTFLVQVLPIVISFGLLNTLPPESFHLGVAIGMTINIAGGFVHPIYVLHKYRKLP</sequence>
<dbReference type="GO" id="GO:0035025">
    <property type="term" value="P:positive regulation of Rho protein signal transduction"/>
    <property type="evidence" value="ECO:0007669"/>
    <property type="project" value="TreeGrafter"/>
</dbReference>
<reference evidence="8" key="2">
    <citation type="submission" date="2025-08" db="UniProtKB">
        <authorList>
            <consortium name="RefSeq"/>
        </authorList>
    </citation>
    <scope>IDENTIFICATION</scope>
    <source>
        <tissue evidence="8">Blood</tissue>
    </source>
</reference>
<dbReference type="Proteomes" id="UP000221080">
    <property type="component" value="Chromosome 12"/>
</dbReference>
<keyword evidence="7" id="KW-1185">Reference proteome</keyword>
<feature type="transmembrane region" description="Helical" evidence="6">
    <location>
        <begin position="242"/>
        <end position="261"/>
    </location>
</feature>
<feature type="transmembrane region" description="Helical" evidence="6">
    <location>
        <begin position="164"/>
        <end position="186"/>
    </location>
</feature>
<dbReference type="OrthoDB" id="8747610at2759"/>
<keyword evidence="3" id="KW-0675">Receptor</keyword>
<dbReference type="GeneID" id="108272553"/>
<comment type="subcellular location">
    <subcellularLocation>
        <location evidence="1">Membrane</location>
        <topology evidence="1">Multi-pass membrane protein</topology>
    </subcellularLocation>
</comment>
<feature type="transmembrane region" description="Helical" evidence="6">
    <location>
        <begin position="206"/>
        <end position="230"/>
    </location>
</feature>
<dbReference type="GO" id="GO:0004930">
    <property type="term" value="F:G protein-coupled receptor activity"/>
    <property type="evidence" value="ECO:0007669"/>
    <property type="project" value="UniProtKB-KW"/>
</dbReference>
<evidence type="ECO:0000313" key="8">
    <source>
        <dbReference type="RefSeq" id="XP_017336519.1"/>
    </source>
</evidence>
<dbReference type="PANTHER" id="PTHR24232:SF107">
    <property type="entry name" value="HYDROXYCARBOXYLIC ACID RECEPTOR 2-LIKE"/>
    <property type="match status" value="1"/>
</dbReference>
<feature type="transmembrane region" description="Helical" evidence="6">
    <location>
        <begin position="136"/>
        <end position="158"/>
    </location>
</feature>
<evidence type="ECO:0000256" key="5">
    <source>
        <dbReference type="ARBA" id="ARBA00023224"/>
    </source>
</evidence>
<keyword evidence="6" id="KW-0812">Transmembrane</keyword>
<name>A0A2D0S194_ICTPU</name>
<reference evidence="7" key="1">
    <citation type="journal article" date="2016" name="Nat. Commun.">
        <title>The channel catfish genome sequence provides insights into the evolution of scale formation in teleosts.</title>
        <authorList>
            <person name="Liu Z."/>
            <person name="Liu S."/>
            <person name="Yao J."/>
            <person name="Bao L."/>
            <person name="Zhang J."/>
            <person name="Li Y."/>
            <person name="Jiang C."/>
            <person name="Sun L."/>
            <person name="Wang R."/>
            <person name="Zhang Y."/>
            <person name="Zhou T."/>
            <person name="Zeng Q."/>
            <person name="Fu Q."/>
            <person name="Gao S."/>
            <person name="Li N."/>
            <person name="Koren S."/>
            <person name="Jiang Y."/>
            <person name="Zimin A."/>
            <person name="Xu P."/>
            <person name="Phillippy A.M."/>
            <person name="Geng X."/>
            <person name="Song L."/>
            <person name="Sun F."/>
            <person name="Li C."/>
            <person name="Wang X."/>
            <person name="Chen A."/>
            <person name="Jin Y."/>
            <person name="Yuan Z."/>
            <person name="Yang Y."/>
            <person name="Tan S."/>
            <person name="Peatman E."/>
            <person name="Lu J."/>
            <person name="Qin Z."/>
            <person name="Dunham R."/>
            <person name="Li Z."/>
            <person name="Sonstegard T."/>
            <person name="Feng J."/>
            <person name="Danzmann R.G."/>
            <person name="Schroeder S."/>
            <person name="Scheffler B."/>
            <person name="Duke M.V."/>
            <person name="Ballard L."/>
            <person name="Kucuktas H."/>
            <person name="Kaltenboeck L."/>
            <person name="Liu H."/>
            <person name="Armbruster J."/>
            <person name="Xie Y."/>
            <person name="Kirby M.L."/>
            <person name="Tian Y."/>
            <person name="Flanagan M.E."/>
            <person name="Mu W."/>
            <person name="Waldbieser G.C."/>
        </authorList>
    </citation>
    <scope>NUCLEOTIDE SEQUENCE [LARGE SCALE GENOMIC DNA]</scope>
    <source>
        <strain evidence="7">SDA103</strain>
    </source>
</reference>
<gene>
    <name evidence="8" type="primary">LOC108272553</name>
</gene>
<dbReference type="GO" id="GO:0005886">
    <property type="term" value="C:plasma membrane"/>
    <property type="evidence" value="ECO:0007669"/>
    <property type="project" value="TreeGrafter"/>
</dbReference>
<dbReference type="GO" id="GO:0007200">
    <property type="term" value="P:phospholipase C-activating G protein-coupled receptor signaling pathway"/>
    <property type="evidence" value="ECO:0007669"/>
    <property type="project" value="TreeGrafter"/>
</dbReference>
<dbReference type="AlphaFoldDB" id="A0A2D0S194"/>
<dbReference type="RefSeq" id="XP_017336519.1">
    <property type="nucleotide sequence ID" value="XM_017481030.3"/>
</dbReference>
<evidence type="ECO:0000256" key="2">
    <source>
        <dbReference type="ARBA" id="ARBA00023040"/>
    </source>
</evidence>
<evidence type="ECO:0000256" key="4">
    <source>
        <dbReference type="ARBA" id="ARBA00023180"/>
    </source>
</evidence>
<protein>
    <submittedName>
        <fullName evidence="8">Uncharacterized protein LOC108272553</fullName>
    </submittedName>
</protein>
<evidence type="ECO:0000256" key="3">
    <source>
        <dbReference type="ARBA" id="ARBA00023170"/>
    </source>
</evidence>
<dbReference type="Gene3D" id="1.20.1070.10">
    <property type="entry name" value="Rhodopsin 7-helix transmembrane proteins"/>
    <property type="match status" value="1"/>
</dbReference>
<dbReference type="KEGG" id="ipu:108272553"/>
<proteinExistence type="predicted"/>
<evidence type="ECO:0000256" key="1">
    <source>
        <dbReference type="ARBA" id="ARBA00004141"/>
    </source>
</evidence>
<organism evidence="7 8">
    <name type="scientific">Ictalurus punctatus</name>
    <name type="common">Channel catfish</name>
    <name type="synonym">Silurus punctatus</name>
    <dbReference type="NCBI Taxonomy" id="7998"/>
    <lineage>
        <taxon>Eukaryota</taxon>
        <taxon>Metazoa</taxon>
        <taxon>Chordata</taxon>
        <taxon>Craniata</taxon>
        <taxon>Vertebrata</taxon>
        <taxon>Euteleostomi</taxon>
        <taxon>Actinopterygii</taxon>
        <taxon>Neopterygii</taxon>
        <taxon>Teleostei</taxon>
        <taxon>Ostariophysi</taxon>
        <taxon>Siluriformes</taxon>
        <taxon>Ictaluridae</taxon>
        <taxon>Ictalurus</taxon>
    </lineage>
</organism>
<feature type="transmembrane region" description="Helical" evidence="6">
    <location>
        <begin position="80"/>
        <end position="98"/>
    </location>
</feature>
<feature type="transmembrane region" description="Helical" evidence="6">
    <location>
        <begin position="12"/>
        <end position="35"/>
    </location>
</feature>
<feature type="transmembrane region" description="Helical" evidence="6">
    <location>
        <begin position="55"/>
        <end position="73"/>
    </location>
</feature>
<keyword evidence="5" id="KW-0807">Transducer</keyword>